<evidence type="ECO:0000256" key="6">
    <source>
        <dbReference type="SAM" id="MobiDB-lite"/>
    </source>
</evidence>
<dbReference type="PROSITE" id="PS50954">
    <property type="entry name" value="LEM"/>
    <property type="match status" value="1"/>
</dbReference>
<accession>A0ABN8PFV8</accession>
<organism evidence="8 9">
    <name type="scientific">Porites lobata</name>
    <dbReference type="NCBI Taxonomy" id="104759"/>
    <lineage>
        <taxon>Eukaryota</taxon>
        <taxon>Metazoa</taxon>
        <taxon>Cnidaria</taxon>
        <taxon>Anthozoa</taxon>
        <taxon>Hexacorallia</taxon>
        <taxon>Scleractinia</taxon>
        <taxon>Fungiina</taxon>
        <taxon>Poritidae</taxon>
        <taxon>Porites</taxon>
    </lineage>
</organism>
<dbReference type="InterPro" id="IPR036770">
    <property type="entry name" value="Ankyrin_rpt-contain_sf"/>
</dbReference>
<dbReference type="SMART" id="SM00540">
    <property type="entry name" value="LEM"/>
    <property type="match status" value="1"/>
</dbReference>
<evidence type="ECO:0000256" key="1">
    <source>
        <dbReference type="ARBA" id="ARBA00007597"/>
    </source>
</evidence>
<feature type="domain" description="LEM" evidence="7">
    <location>
        <begin position="4"/>
        <end position="48"/>
    </location>
</feature>
<dbReference type="SUPFAM" id="SSF63451">
    <property type="entry name" value="LEM domain"/>
    <property type="match status" value="1"/>
</dbReference>
<evidence type="ECO:0000313" key="8">
    <source>
        <dbReference type="EMBL" id="CAH3140258.1"/>
    </source>
</evidence>
<keyword evidence="2" id="KW-0132">Cell division</keyword>
<name>A0ABN8PFV8_9CNID</name>
<dbReference type="InterPro" id="IPR011015">
    <property type="entry name" value="LEM/LEM-like_dom_sf"/>
</dbReference>
<evidence type="ECO:0000256" key="3">
    <source>
        <dbReference type="ARBA" id="ARBA00023043"/>
    </source>
</evidence>
<dbReference type="Pfam" id="PF24567">
    <property type="entry name" value="ANKLE2_3rd"/>
    <property type="match status" value="1"/>
</dbReference>
<dbReference type="Pfam" id="PF03020">
    <property type="entry name" value="LEM"/>
    <property type="match status" value="1"/>
</dbReference>
<protein>
    <recommendedName>
        <fullName evidence="7">LEM domain-containing protein</fullName>
    </recommendedName>
</protein>
<dbReference type="Gene3D" id="3.40.970.10">
    <property type="entry name" value="Ribonuclease H1, N-terminal domain"/>
    <property type="match status" value="1"/>
</dbReference>
<evidence type="ECO:0000259" key="7">
    <source>
        <dbReference type="PROSITE" id="PS50954"/>
    </source>
</evidence>
<dbReference type="PANTHER" id="PTHR12349">
    <property type="entry name" value="ANKYRIN REPEAT AND LEM DOMAIN-CONTAINING PROTEIN 2"/>
    <property type="match status" value="1"/>
</dbReference>
<dbReference type="Pfam" id="PF13637">
    <property type="entry name" value="Ank_4"/>
    <property type="match status" value="1"/>
</dbReference>
<comment type="caution">
    <text evidence="8">The sequence shown here is derived from an EMBL/GenBank/DDBJ whole genome shotgun (WGS) entry which is preliminary data.</text>
</comment>
<evidence type="ECO:0000256" key="5">
    <source>
        <dbReference type="PROSITE-ProRule" id="PRU00023"/>
    </source>
</evidence>
<dbReference type="Proteomes" id="UP001159405">
    <property type="component" value="Unassembled WGS sequence"/>
</dbReference>
<dbReference type="SUPFAM" id="SSF48403">
    <property type="entry name" value="Ankyrin repeat"/>
    <property type="match status" value="1"/>
</dbReference>
<keyword evidence="9" id="KW-1185">Reference proteome</keyword>
<feature type="region of interest" description="Disordered" evidence="6">
    <location>
        <begin position="361"/>
        <end position="399"/>
    </location>
</feature>
<feature type="repeat" description="ANK" evidence="5">
    <location>
        <begin position="281"/>
        <end position="304"/>
    </location>
</feature>
<dbReference type="Pfam" id="PF01693">
    <property type="entry name" value="Cauli_VI"/>
    <property type="match status" value="1"/>
</dbReference>
<dbReference type="InterPro" id="IPR003887">
    <property type="entry name" value="LEM_dom"/>
</dbReference>
<dbReference type="EMBL" id="CALNXK010000064">
    <property type="protein sequence ID" value="CAH3140258.1"/>
    <property type="molecule type" value="Genomic_DNA"/>
</dbReference>
<evidence type="ECO:0000313" key="9">
    <source>
        <dbReference type="Proteomes" id="UP001159405"/>
    </source>
</evidence>
<evidence type="ECO:0000256" key="4">
    <source>
        <dbReference type="ARBA" id="ARBA00023306"/>
    </source>
</evidence>
<proteinExistence type="inferred from homology"/>
<keyword evidence="3 5" id="KW-0040">ANK repeat</keyword>
<dbReference type="SMART" id="SM00248">
    <property type="entry name" value="ANK"/>
    <property type="match status" value="2"/>
</dbReference>
<keyword evidence="4" id="KW-0131">Cell cycle</keyword>
<dbReference type="InterPro" id="IPR037056">
    <property type="entry name" value="RNase_H1_N_sf"/>
</dbReference>
<dbReference type="InterPro" id="IPR002110">
    <property type="entry name" value="Ankyrin_rpt"/>
</dbReference>
<dbReference type="InterPro" id="IPR056237">
    <property type="entry name" value="ANKLE2_3rd"/>
</dbReference>
<evidence type="ECO:0000256" key="2">
    <source>
        <dbReference type="ARBA" id="ARBA00022618"/>
    </source>
</evidence>
<dbReference type="Gene3D" id="1.25.40.20">
    <property type="entry name" value="Ankyrin repeat-containing domain"/>
    <property type="match status" value="1"/>
</dbReference>
<dbReference type="PROSITE" id="PS50088">
    <property type="entry name" value="ANK_REPEAT"/>
    <property type="match status" value="1"/>
</dbReference>
<dbReference type="Gene3D" id="1.10.720.40">
    <property type="match status" value="1"/>
</dbReference>
<dbReference type="InterPro" id="IPR011320">
    <property type="entry name" value="RNase_H1_N"/>
</dbReference>
<feature type="region of interest" description="Disordered" evidence="6">
    <location>
        <begin position="725"/>
        <end position="756"/>
    </location>
</feature>
<dbReference type="PROSITE" id="PS50297">
    <property type="entry name" value="ANK_REP_REGION"/>
    <property type="match status" value="1"/>
</dbReference>
<gene>
    <name evidence="8" type="ORF">PLOB_00041141</name>
</gene>
<dbReference type="CDD" id="cd12934">
    <property type="entry name" value="LEM"/>
    <property type="match status" value="1"/>
</dbReference>
<sequence>MAGKKDIQDLSDWELLNELKSLGLKVGPISPTTRRIYEKKLSKVRGYDVVDNTREDRNTRADALADESTKLTNAVTDNCTSRALESPAVFYGVCCDLVRSSSESGLPAPAVFISKEEALKTVKKFKGARFKGFKTRDEAECFSRSRSNEQETSLAVMNSLSASPADPVSKFKGPTPQELIKFRKIIEKGSRDEFLEMVLINPRYLIGPGDTPVILQEGFRYNALHVAVKNNRKEMCQVIIDTLESQSFWNILLNQESESVVNNQRKQFLVDMYLNNPDKGNWETPLHFACKFGHANVVECLVSHPLTDVQRRNKYGETPHQVICSRCTAPSSKLKNQIRSFLEDSFFVPLMGSLDNSTPPWIGGPWSPEVSDDKSIQEPGAQGSPLSHGWKQKNSPSDVPVTVRAYAGPMSPSKAAEFYHSWKTPPNTEQRKNYIQIKRKDDSRGVERIGRELAHYGKIPWVEYWDFLGCYADLSTPQGLEKLEDYLTKKKDRILLSRLSVTPQRLRNVKSTDSAVLKTPESRQSSIVLREDVLLRPGEHESVSNCREKSGVKDFSEGCKATSRKIRFSDSQIESDHASMEVDKDLLWDSTRQNAVENVLTCSSPMPQRSEVKMNEAVVDELADNLDTLSLQREQAKTNRFNTSVAEIPNKLNTLDVNSCSGEASDAKDNVDNGSSLLCKKKLSYHSPENESRLFDAKNKNISDVVPMATDVEVKASLGDENFKRSTHLENDRNESSTSLLLSSMPSTKAQNSDEDEVFENNVDTVAWRCVEVDCSVTCDGGDQGFKLPENKAFRHTKPVKSVSDFPGGEDVNIFIQGLQPSKQDLDVLLAVTQVKIDSRKYPSIAQWKRLVTSYSEEKQRSWPSPGSPRFLTRHKSLMWSC</sequence>
<reference evidence="8 9" key="1">
    <citation type="submission" date="2022-05" db="EMBL/GenBank/DDBJ databases">
        <authorList>
            <consortium name="Genoscope - CEA"/>
            <person name="William W."/>
        </authorList>
    </citation>
    <scope>NUCLEOTIDE SEQUENCE [LARGE SCALE GENOMIC DNA]</scope>
</reference>
<comment type="similarity">
    <text evidence="1">Belongs to the ANKLE2 family.</text>
</comment>
<dbReference type="PANTHER" id="PTHR12349:SF4">
    <property type="entry name" value="ANKYRIN REPEAT AND LEM DOMAIN-CONTAINING PROTEIN 2"/>
    <property type="match status" value="1"/>
</dbReference>
<feature type="compositionally biased region" description="Basic and acidic residues" evidence="6">
    <location>
        <begin position="725"/>
        <end position="735"/>
    </location>
</feature>